<keyword evidence="1" id="KW-0732">Signal</keyword>
<evidence type="ECO:0008006" key="4">
    <source>
        <dbReference type="Google" id="ProtNLM"/>
    </source>
</evidence>
<dbReference type="InterPro" id="IPR019861">
    <property type="entry name" value="PorP/SprF_Bacteroidetes"/>
</dbReference>
<evidence type="ECO:0000313" key="2">
    <source>
        <dbReference type="EMBL" id="EAY26208.1"/>
    </source>
</evidence>
<evidence type="ECO:0000256" key="1">
    <source>
        <dbReference type="SAM" id="SignalP"/>
    </source>
</evidence>
<comment type="caution">
    <text evidence="2">The sequence shown here is derived from an EMBL/GenBank/DDBJ whole genome shotgun (WGS) entry which is preliminary data.</text>
</comment>
<name>A1ZTV6_MICM2</name>
<dbReference type="RefSeq" id="WP_002701447.1">
    <property type="nucleotide sequence ID" value="NZ_AAWS01000037.1"/>
</dbReference>
<dbReference type="Proteomes" id="UP000004095">
    <property type="component" value="Unassembled WGS sequence"/>
</dbReference>
<proteinExistence type="predicted"/>
<dbReference type="OrthoDB" id="1320396at2"/>
<dbReference type="eggNOG" id="COG0226">
    <property type="taxonomic scope" value="Bacteria"/>
</dbReference>
<accession>A1ZTV6</accession>
<feature type="chain" id="PRO_5002641663" description="Bacteroidetes-specific membrane protein" evidence="1">
    <location>
        <begin position="25"/>
        <end position="334"/>
    </location>
</feature>
<sequence>MNRIPKVILLFFLLLGSTTTTVKAQQDAQFSQYMFNQLFINPAYAGVEGNFSASLIHRTQWAGYNPTFDNGGSPNTQVMSVSYGNNAFRSGVGLHFVNDMIGPLINREAQLSYAYHVPLGSRNGTQAKLSIGVRGGIYSQTIDFDQFRALDPDDKLLQTGVLSQTNSDMAAGIYYHSNTFFGGVSMNHIIPQKFNFGQEGSEGILASNLYVLAGYNFNVGGYNSLWSVSPSVLVKMVPTDLSGYSFDLGAITTYDNKYFAGISYRQEESASLILGIKLNKSSKKPTLQIAYGFDYVFFGQSAKDPTSHEISVSYKIPIFHTTDPKLNTPRYNNE</sequence>
<dbReference type="Pfam" id="PF11751">
    <property type="entry name" value="PorP_SprF"/>
    <property type="match status" value="1"/>
</dbReference>
<evidence type="ECO:0000313" key="3">
    <source>
        <dbReference type="Proteomes" id="UP000004095"/>
    </source>
</evidence>
<gene>
    <name evidence="2" type="ORF">M23134_02540</name>
</gene>
<protein>
    <recommendedName>
        <fullName evidence="4">Bacteroidetes-specific membrane protein</fullName>
    </recommendedName>
</protein>
<reference evidence="2 3" key="1">
    <citation type="submission" date="2007-01" db="EMBL/GenBank/DDBJ databases">
        <authorList>
            <person name="Haygood M."/>
            <person name="Podell S."/>
            <person name="Anderson C."/>
            <person name="Hopkinson B."/>
            <person name="Roe K."/>
            <person name="Barbeau K."/>
            <person name="Gaasterland T."/>
            <person name="Ferriera S."/>
            <person name="Johnson J."/>
            <person name="Kravitz S."/>
            <person name="Beeson K."/>
            <person name="Sutton G."/>
            <person name="Rogers Y.-H."/>
            <person name="Friedman R."/>
            <person name="Frazier M."/>
            <person name="Venter J.C."/>
        </authorList>
    </citation>
    <scope>NUCLEOTIDE SEQUENCE [LARGE SCALE GENOMIC DNA]</scope>
    <source>
        <strain evidence="2 3">ATCC 23134</strain>
    </source>
</reference>
<organism evidence="2 3">
    <name type="scientific">Microscilla marina ATCC 23134</name>
    <dbReference type="NCBI Taxonomy" id="313606"/>
    <lineage>
        <taxon>Bacteria</taxon>
        <taxon>Pseudomonadati</taxon>
        <taxon>Bacteroidota</taxon>
        <taxon>Cytophagia</taxon>
        <taxon>Cytophagales</taxon>
        <taxon>Microscillaceae</taxon>
        <taxon>Microscilla</taxon>
    </lineage>
</organism>
<feature type="signal peptide" evidence="1">
    <location>
        <begin position="1"/>
        <end position="24"/>
    </location>
</feature>
<dbReference type="EMBL" id="AAWS01000037">
    <property type="protein sequence ID" value="EAY26208.1"/>
    <property type="molecule type" value="Genomic_DNA"/>
</dbReference>
<dbReference type="NCBIfam" id="TIGR03519">
    <property type="entry name" value="T9SS_PorP_fam"/>
    <property type="match status" value="1"/>
</dbReference>
<dbReference type="AlphaFoldDB" id="A1ZTV6"/>
<keyword evidence="3" id="KW-1185">Reference proteome</keyword>